<sequence length="280" mass="31310">MGFIGSVFSPWFHWSGRGNPADNCCINVATYGPGGRFAMTDRGEGALRAEPDTLTVGPSSMRWTGDALEINIDEISSLPLISRMRGRITVHPEAVTEVELPLTRDGAHVWRPFAPSSRIEVALEAPGWQWSGHGYFDANFGTRPLEHDFSYWTWGRYPTSAGATCFYDADRRDGTALDAAIAFAPDGTARMVDAPPRTAFKRTLWALRRETRADPGTTPRQIKPMLDAPFYSRSVVQTQIGGESVQGVHEALDLDRYKQPLLKPMLAVRVPRRRRWRFSD</sequence>
<dbReference type="AlphaFoldDB" id="A0A975JHT1"/>
<dbReference type="EMBL" id="CP073585">
    <property type="protein sequence ID" value="QUJ78431.1"/>
    <property type="molecule type" value="Genomic_DNA"/>
</dbReference>
<dbReference type="CDD" id="cd21471">
    <property type="entry name" value="CrtC-like"/>
    <property type="match status" value="1"/>
</dbReference>
<evidence type="ECO:0000313" key="2">
    <source>
        <dbReference type="Proteomes" id="UP000683291"/>
    </source>
</evidence>
<dbReference type="Proteomes" id="UP000683291">
    <property type="component" value="Chromosome pJK7-1-4"/>
</dbReference>
<keyword evidence="2" id="KW-1185">Reference proteome</keyword>
<dbReference type="KEGG" id="sual:KDD17_18645"/>
<proteinExistence type="predicted"/>
<gene>
    <name evidence="1" type="ORF">KDD17_18645</name>
</gene>
<protein>
    <submittedName>
        <fullName evidence="1">Carotenoid 1,2-hydratase</fullName>
    </submittedName>
</protein>
<evidence type="ECO:0000313" key="1">
    <source>
        <dbReference type="EMBL" id="QUJ78431.1"/>
    </source>
</evidence>
<organism evidence="1 2">
    <name type="scientific">Sulfitobacter albidus</name>
    <dbReference type="NCBI Taxonomy" id="2829501"/>
    <lineage>
        <taxon>Bacteria</taxon>
        <taxon>Pseudomonadati</taxon>
        <taxon>Pseudomonadota</taxon>
        <taxon>Alphaproteobacteria</taxon>
        <taxon>Rhodobacterales</taxon>
        <taxon>Roseobacteraceae</taxon>
        <taxon>Sulfitobacter</taxon>
    </lineage>
</organism>
<dbReference type="SUPFAM" id="SSF159245">
    <property type="entry name" value="AttH-like"/>
    <property type="match status" value="1"/>
</dbReference>
<reference evidence="1" key="1">
    <citation type="submission" date="2021-04" db="EMBL/GenBank/DDBJ databases">
        <title>Complete genome sequence for Sulfitobacter sp. strain JK7-1.</title>
        <authorList>
            <person name="Park S.-J."/>
        </authorList>
    </citation>
    <scope>NUCLEOTIDE SEQUENCE</scope>
    <source>
        <strain evidence="1">JK7-1</strain>
    </source>
</reference>
<accession>A0A975JHT1</accession>
<dbReference type="NCBIfam" id="NF045922">
    <property type="entry name" value="CarotHydtaseCrtCRhod"/>
    <property type="match status" value="1"/>
</dbReference>
<name>A0A975JHT1_9RHOB</name>